<accession>A0A9W8Y4J8</accession>
<dbReference type="GO" id="GO:0006351">
    <property type="term" value="P:DNA-templated transcription"/>
    <property type="evidence" value="ECO:0007669"/>
    <property type="project" value="InterPro"/>
</dbReference>
<dbReference type="PROSITE" id="PS00463">
    <property type="entry name" value="ZN2_CY6_FUNGAL_1"/>
    <property type="match status" value="1"/>
</dbReference>
<dbReference type="InterPro" id="IPR050613">
    <property type="entry name" value="Sec_Metabolite_Reg"/>
</dbReference>
<dbReference type="SMART" id="SM00906">
    <property type="entry name" value="Fungal_trans"/>
    <property type="match status" value="1"/>
</dbReference>
<evidence type="ECO:0000256" key="4">
    <source>
        <dbReference type="SAM" id="MobiDB-lite"/>
    </source>
</evidence>
<proteinExistence type="predicted"/>
<dbReference type="CDD" id="cd12148">
    <property type="entry name" value="fungal_TF_MHR"/>
    <property type="match status" value="1"/>
</dbReference>
<dbReference type="GO" id="GO:0003677">
    <property type="term" value="F:DNA binding"/>
    <property type="evidence" value="ECO:0007669"/>
    <property type="project" value="InterPro"/>
</dbReference>
<dbReference type="SUPFAM" id="SSF57701">
    <property type="entry name" value="Zn2/Cys6 DNA-binding domain"/>
    <property type="match status" value="1"/>
</dbReference>
<dbReference type="Gene3D" id="4.10.240.10">
    <property type="entry name" value="Zn(2)-C6 fungal-type DNA-binding domain"/>
    <property type="match status" value="1"/>
</dbReference>
<keyword evidence="3" id="KW-0539">Nucleus</keyword>
<dbReference type="EMBL" id="JAPEUY010000013">
    <property type="protein sequence ID" value="KAJ4366812.1"/>
    <property type="molecule type" value="Genomic_DNA"/>
</dbReference>
<keyword evidence="2" id="KW-0479">Metal-binding</keyword>
<evidence type="ECO:0000259" key="5">
    <source>
        <dbReference type="PROSITE" id="PS50048"/>
    </source>
</evidence>
<dbReference type="GO" id="GO:0008270">
    <property type="term" value="F:zinc ion binding"/>
    <property type="evidence" value="ECO:0007669"/>
    <property type="project" value="InterPro"/>
</dbReference>
<organism evidence="6 7">
    <name type="scientific">Neocucurbitaria cava</name>
    <dbReference type="NCBI Taxonomy" id="798079"/>
    <lineage>
        <taxon>Eukaryota</taxon>
        <taxon>Fungi</taxon>
        <taxon>Dikarya</taxon>
        <taxon>Ascomycota</taxon>
        <taxon>Pezizomycotina</taxon>
        <taxon>Dothideomycetes</taxon>
        <taxon>Pleosporomycetidae</taxon>
        <taxon>Pleosporales</taxon>
        <taxon>Pleosporineae</taxon>
        <taxon>Cucurbitariaceae</taxon>
        <taxon>Neocucurbitaria</taxon>
    </lineage>
</organism>
<dbReference type="InterPro" id="IPR036864">
    <property type="entry name" value="Zn2-C6_fun-type_DNA-bd_sf"/>
</dbReference>
<dbReference type="Pfam" id="PF04082">
    <property type="entry name" value="Fungal_trans"/>
    <property type="match status" value="1"/>
</dbReference>
<reference evidence="6" key="1">
    <citation type="submission" date="2022-10" db="EMBL/GenBank/DDBJ databases">
        <title>Tapping the CABI collections for fungal endophytes: first genome assemblies for Collariella, Neodidymelliopsis, Ascochyta clinopodiicola, Didymella pomorum, Didymosphaeria variabile, Neocosmospora piperis and Neocucurbitaria cava.</title>
        <authorList>
            <person name="Hill R."/>
        </authorList>
    </citation>
    <scope>NUCLEOTIDE SEQUENCE</scope>
    <source>
        <strain evidence="6">IMI 356814</strain>
    </source>
</reference>
<sequence>MPEQGQVLQSRVVRRRNPRPINSCVECRTRKSRCSKTHPCQNCTAFGRECVFITVPESAARKKEREQRERATSKSGTGITIPIDWTKDLPVRPQSSSASVLDKYENSNSIDTTTPGTPPRDYEWEAYQQDVEADGDAWERLPAEPEETQDDVYEDENDDEDQIATDLTIRIGRMIICENITGFFRPQYAEELGKLLSESFTPSSSVVGQRAPQSSTLLSAEQMPSLAPSLNLLLGGSLSLHQNNDVEPPQLPTKMEAEALFQRYTEAVSPLAHVLHLPSFKRLFDGFWMNIEIGSPNQNSCTALILAVCMAAAASVSPLQAKSQFGITKEDLFLRLQKATERALLRANWAKTSNIRTLQALTIYLIPLCRAQISRATSVVVGALVRLAQCIGIHRLSYSSANSLTPLQRHVRSLLWYQICFLDFKTAEAQGPHPSIRSDDFDIALPLNVDDDVFEFGSPTWQQNPSSVNGWSDVTLSLIRYECNEIHRLIFRGRIEMDRKHITLHDLRARVEARKRQIHAKYLAYLDASVPLQRYAGLVATLLMSRCDSMLLYRHLPQQTSFQQRSESENRLRDVLLSAALTTLEIGATLDTLPSLSPWAWYSTTYQQYHAVLLLLTELYRTPDLPRKERMATIIDHIFGHCYGVGVRERCSDLLWTVKENLEAFYVMKGFNRKRLQLAPMQHPTLQPLPSFSAVASPTGFNNGGAGGAGAQQTPASSMHAQLQRSNTNTTSSATGLDNLNVDFDSLLGSLNGGVGGGTGNNADDFDIFSGMGGQHDSAGAIFVPVEGGAQSPNGGLTQWENWNFPSQPQQKFEQ</sequence>
<dbReference type="GO" id="GO:0000981">
    <property type="term" value="F:DNA-binding transcription factor activity, RNA polymerase II-specific"/>
    <property type="evidence" value="ECO:0007669"/>
    <property type="project" value="InterPro"/>
</dbReference>
<dbReference type="GO" id="GO:0005634">
    <property type="term" value="C:nucleus"/>
    <property type="evidence" value="ECO:0007669"/>
    <property type="project" value="UniProtKB-SubCell"/>
</dbReference>
<evidence type="ECO:0000256" key="3">
    <source>
        <dbReference type="ARBA" id="ARBA00023242"/>
    </source>
</evidence>
<evidence type="ECO:0000256" key="2">
    <source>
        <dbReference type="ARBA" id="ARBA00022723"/>
    </source>
</evidence>
<dbReference type="InterPro" id="IPR007219">
    <property type="entry name" value="XnlR_reg_dom"/>
</dbReference>
<dbReference type="PROSITE" id="PS50048">
    <property type="entry name" value="ZN2_CY6_FUNGAL_2"/>
    <property type="match status" value="1"/>
</dbReference>
<dbReference type="PANTHER" id="PTHR31001:SF40">
    <property type="entry name" value="ZN(II)2CYS6 TRANSCRIPTION FACTOR (EUROFUNG)"/>
    <property type="match status" value="1"/>
</dbReference>
<feature type="region of interest" description="Disordered" evidence="4">
    <location>
        <begin position="59"/>
        <end position="81"/>
    </location>
</feature>
<dbReference type="AlphaFoldDB" id="A0A9W8Y4J8"/>
<evidence type="ECO:0000256" key="1">
    <source>
        <dbReference type="ARBA" id="ARBA00004123"/>
    </source>
</evidence>
<keyword evidence="7" id="KW-1185">Reference proteome</keyword>
<dbReference type="Proteomes" id="UP001140560">
    <property type="component" value="Unassembled WGS sequence"/>
</dbReference>
<comment type="subcellular location">
    <subcellularLocation>
        <location evidence="1">Nucleus</location>
    </subcellularLocation>
</comment>
<dbReference type="Pfam" id="PF00172">
    <property type="entry name" value="Zn_clus"/>
    <property type="match status" value="1"/>
</dbReference>
<feature type="compositionally biased region" description="Basic and acidic residues" evidence="4">
    <location>
        <begin position="59"/>
        <end position="72"/>
    </location>
</feature>
<name>A0A9W8Y4J8_9PLEO</name>
<dbReference type="InterPro" id="IPR001138">
    <property type="entry name" value="Zn2Cys6_DnaBD"/>
</dbReference>
<evidence type="ECO:0000313" key="6">
    <source>
        <dbReference type="EMBL" id="KAJ4366812.1"/>
    </source>
</evidence>
<evidence type="ECO:0000313" key="7">
    <source>
        <dbReference type="Proteomes" id="UP001140560"/>
    </source>
</evidence>
<protein>
    <recommendedName>
        <fullName evidence="5">Zn(2)-C6 fungal-type domain-containing protein</fullName>
    </recommendedName>
</protein>
<feature type="domain" description="Zn(2)-C6 fungal-type" evidence="5">
    <location>
        <begin position="23"/>
        <end position="52"/>
    </location>
</feature>
<gene>
    <name evidence="6" type="ORF">N0V83_007337</name>
</gene>
<dbReference type="CDD" id="cd00067">
    <property type="entry name" value="GAL4"/>
    <property type="match status" value="1"/>
</dbReference>
<dbReference type="OrthoDB" id="10266265at2759"/>
<comment type="caution">
    <text evidence="6">The sequence shown here is derived from an EMBL/GenBank/DDBJ whole genome shotgun (WGS) entry which is preliminary data.</text>
</comment>
<dbReference type="SMART" id="SM00066">
    <property type="entry name" value="GAL4"/>
    <property type="match status" value="1"/>
</dbReference>
<dbReference type="PANTHER" id="PTHR31001">
    <property type="entry name" value="UNCHARACTERIZED TRANSCRIPTIONAL REGULATORY PROTEIN"/>
    <property type="match status" value="1"/>
</dbReference>